<evidence type="ECO:0000259" key="2">
    <source>
        <dbReference type="Pfam" id="PF05170"/>
    </source>
</evidence>
<dbReference type="PANTHER" id="PTHR30441:SF4">
    <property type="entry name" value="PROTEIN ASMA"/>
    <property type="match status" value="1"/>
</dbReference>
<dbReference type="InterPro" id="IPR007844">
    <property type="entry name" value="AsmA"/>
</dbReference>
<feature type="transmembrane region" description="Helical" evidence="1">
    <location>
        <begin position="12"/>
        <end position="34"/>
    </location>
</feature>
<dbReference type="GO" id="GO:0090313">
    <property type="term" value="P:regulation of protein targeting to membrane"/>
    <property type="evidence" value="ECO:0007669"/>
    <property type="project" value="TreeGrafter"/>
</dbReference>
<evidence type="ECO:0000313" key="4">
    <source>
        <dbReference type="Proteomes" id="UP000002601"/>
    </source>
</evidence>
<evidence type="ECO:0000256" key="1">
    <source>
        <dbReference type="SAM" id="Phobius"/>
    </source>
</evidence>
<dbReference type="GO" id="GO:0005886">
    <property type="term" value="C:plasma membrane"/>
    <property type="evidence" value="ECO:0007669"/>
    <property type="project" value="TreeGrafter"/>
</dbReference>
<gene>
    <name evidence="3" type="ordered locus">Desal_2511</name>
</gene>
<keyword evidence="1" id="KW-1133">Transmembrane helix</keyword>
<organism evidence="3 4">
    <name type="scientific">Maridesulfovibrio salexigens (strain ATCC 14822 / DSM 2638 / NCIMB 8403 / VKM B-1763)</name>
    <name type="common">Desulfovibrio salexigens</name>
    <dbReference type="NCBI Taxonomy" id="526222"/>
    <lineage>
        <taxon>Bacteria</taxon>
        <taxon>Pseudomonadati</taxon>
        <taxon>Thermodesulfobacteriota</taxon>
        <taxon>Desulfovibrionia</taxon>
        <taxon>Desulfovibrionales</taxon>
        <taxon>Desulfovibrionaceae</taxon>
        <taxon>Maridesulfovibrio</taxon>
    </lineage>
</organism>
<accession>C6BY37</accession>
<proteinExistence type="predicted"/>
<dbReference type="HOGENOM" id="CLU_286018_0_0_7"/>
<dbReference type="RefSeq" id="WP_015852383.1">
    <property type="nucleotide sequence ID" value="NC_012881.1"/>
</dbReference>
<keyword evidence="1" id="KW-0812">Transmembrane</keyword>
<evidence type="ECO:0000313" key="3">
    <source>
        <dbReference type="EMBL" id="ACS80567.1"/>
    </source>
</evidence>
<dbReference type="InterPro" id="IPR052894">
    <property type="entry name" value="AsmA-related"/>
</dbReference>
<reference evidence="3 4" key="1">
    <citation type="submission" date="2009-06" db="EMBL/GenBank/DDBJ databases">
        <title>Complete sequence of Desulfovibrio salexigens DSM 2638.</title>
        <authorList>
            <consortium name="US DOE Joint Genome Institute"/>
            <person name="Lucas S."/>
            <person name="Copeland A."/>
            <person name="Lapidus A."/>
            <person name="Glavina del Rio T."/>
            <person name="Tice H."/>
            <person name="Bruce D."/>
            <person name="Goodwin L."/>
            <person name="Pitluck S."/>
            <person name="Munk A.C."/>
            <person name="Brettin T."/>
            <person name="Detter J.C."/>
            <person name="Han C."/>
            <person name="Tapia R."/>
            <person name="Larimer F."/>
            <person name="Land M."/>
            <person name="Hauser L."/>
            <person name="Kyrpides N."/>
            <person name="Anderson I."/>
            <person name="Wall J.D."/>
            <person name="Arkin A.P."/>
            <person name="Dehal P."/>
            <person name="Chivian D."/>
            <person name="Giles B."/>
            <person name="Hazen T.C."/>
        </authorList>
    </citation>
    <scope>NUCLEOTIDE SEQUENCE [LARGE SCALE GENOMIC DNA]</scope>
    <source>
        <strain evidence="4">ATCC 14822 / DSM 2638 / NCIMB 8403 / VKM B-1763</strain>
    </source>
</reference>
<dbReference type="AlphaFoldDB" id="C6BY37"/>
<keyword evidence="4" id="KW-1185">Reference proteome</keyword>
<keyword evidence="1" id="KW-0472">Membrane</keyword>
<dbReference type="KEGG" id="dsa:Desal_2511"/>
<protein>
    <submittedName>
        <fullName evidence="3">AsmA family protein</fullName>
    </submittedName>
</protein>
<dbReference type="STRING" id="526222.Desal_2511"/>
<dbReference type="Pfam" id="PF05170">
    <property type="entry name" value="AsmA"/>
    <property type="match status" value="1"/>
</dbReference>
<dbReference type="EMBL" id="CP001649">
    <property type="protein sequence ID" value="ACS80567.1"/>
    <property type="molecule type" value="Genomic_DNA"/>
</dbReference>
<sequence length="1081" mass="117878">MLAVLLRVKKLFWILFILFDLCILAAVVGGVFYLESDEPRIALENILSEKLEREVRFDENLDLIFYPWLGVETGPLTVSAPVDSAYPHQLTVQGIDFKVRLIPLLSGDLEVDTIIVDSPSLHVDRLKDGSLNLPLLGSDDGAENDDVGIKYFDSISVRGLSVLNATCSYSDKGSGNSFTVSGVNVRTGLLRKGTPLAFDLSAMLDAALFNLKAQANLKGLLDFSVQEKQVSLSETSLSVKVESDELLGKGEVVEGIASLDFNLVEGMIDVKGLVLQGAGVRLSGSANCTDIYHAPDFKGSLKSTRFDPKKVFSRFTPIPIPAEFKDILNVASFEMDFHSTLEKTELSHMVLAVDKTVIRGDFSLKDYRSPWLEFDVHADSVIFDPYAKLFDLEKKINGNGTAGKAKPESMKNPLRDMVIADLVKKIPCNGKLQLDRFVYDGINLENVKLAVSPGPKVASLSIGKGSYLDGDFGLSVDLAFDKRREKDVLYLNGQGSVSPFSLARIPLKVDSLKFHAGRAAFKLNYLRSNGRTPGELVRNLKLDSSFEGNDVVADLGFKNVPDELKKLRVKRAGLSLNFEPLAGKTPQGLVGRKVDLKLSGSFLEPEGSFKGRFNGGVLTSRFDPANVDIRDGKLDFSIGGKGVPFIKKDVSLVVSGSGAVKSGDLKLDNFSLKSGKINLSGSVDARRLGSETASANGELKLPKVACAEFFDLFGVGKPETQDPDAFESVSLDSSFQLNGENLTFRVNKASLDEAEAEATFQVTDFKKPFLNFVIKGDRVDVDRFLPPDVFASSTEDKGKENGFKEVQNFKFSEWQFPDALLGAINASGKVECNYFRIFDFAGSSLSADVDMKDQVIGINNMQGKFHEGNLAGKLDLGLKNGTVSLDTDIEVRQFEAGLFFADYVGRDCVKGKTDASLKLSGNSTANIDFVNTMTGGLAFKIVDGSYLFVTAAENDTKKEKSPSPTRFSVMSGVVNGKDGRFKVGNYLLKTDYLTATAKGGFSFPEDSINVQVNADIIKLPNLYLKLVNAFLDAMTGVNVAVTGKLSDPKVEVKGLERWSDVLNDVLGLPEQSFMFFRKLIF</sequence>
<dbReference type="Proteomes" id="UP000002601">
    <property type="component" value="Chromosome"/>
</dbReference>
<feature type="domain" description="AsmA" evidence="2">
    <location>
        <begin position="9"/>
        <end position="253"/>
    </location>
</feature>
<dbReference type="PANTHER" id="PTHR30441">
    <property type="entry name" value="DUF748 DOMAIN-CONTAINING PROTEIN"/>
    <property type="match status" value="1"/>
</dbReference>
<name>C6BY37_MARSD</name>
<dbReference type="eggNOG" id="COG2982">
    <property type="taxonomic scope" value="Bacteria"/>
</dbReference>